<keyword evidence="1 4" id="KW-0378">Hydrolase</keyword>
<evidence type="ECO:0000259" key="3">
    <source>
        <dbReference type="Pfam" id="PF07687"/>
    </source>
</evidence>
<comment type="cofactor">
    <cofactor evidence="2">
        <name>Mn(2+)</name>
        <dbReference type="ChEBI" id="CHEBI:29035"/>
    </cofactor>
    <text evidence="2">The Mn(2+) ion enhances activity.</text>
</comment>
<evidence type="ECO:0000313" key="4">
    <source>
        <dbReference type="EMBL" id="ABQ31088.1"/>
    </source>
</evidence>
<dbReference type="Pfam" id="PF01546">
    <property type="entry name" value="Peptidase_M20"/>
    <property type="match status" value="1"/>
</dbReference>
<dbReference type="PANTHER" id="PTHR11014:SF63">
    <property type="entry name" value="METALLOPEPTIDASE, PUTATIVE (AFU_ORTHOLOGUE AFUA_6G09600)-RELATED"/>
    <property type="match status" value="1"/>
</dbReference>
<feature type="binding site" evidence="2">
    <location>
        <position position="101"/>
    </location>
    <ligand>
        <name>Mn(2+)</name>
        <dbReference type="ChEBI" id="CHEBI:29035"/>
        <label>2</label>
    </ligand>
</feature>
<feature type="domain" description="Peptidase M20 dimerisation" evidence="3">
    <location>
        <begin position="185"/>
        <end position="272"/>
    </location>
</feature>
<name>A5FZQ6_ACICJ</name>
<evidence type="ECO:0000313" key="5">
    <source>
        <dbReference type="Proteomes" id="UP000000245"/>
    </source>
</evidence>
<keyword evidence="2" id="KW-0479">Metal-binding</keyword>
<dbReference type="InterPro" id="IPR017439">
    <property type="entry name" value="Amidohydrolase"/>
</dbReference>
<dbReference type="eggNOG" id="COG1473">
    <property type="taxonomic scope" value="Bacteria"/>
</dbReference>
<dbReference type="InterPro" id="IPR011650">
    <property type="entry name" value="Peptidase_M20_dimer"/>
</dbReference>
<feature type="binding site" evidence="2">
    <location>
        <position position="162"/>
    </location>
    <ligand>
        <name>Mn(2+)</name>
        <dbReference type="ChEBI" id="CHEBI:29035"/>
        <label>2</label>
    </ligand>
</feature>
<feature type="binding site" evidence="2">
    <location>
        <position position="136"/>
    </location>
    <ligand>
        <name>Mn(2+)</name>
        <dbReference type="ChEBI" id="CHEBI:29035"/>
        <label>2</label>
    </ligand>
</feature>
<dbReference type="RefSeq" id="WP_012039697.1">
    <property type="nucleotide sequence ID" value="NC_009484.1"/>
</dbReference>
<dbReference type="STRING" id="349163.Acry_1887"/>
<dbReference type="InterPro" id="IPR002933">
    <property type="entry name" value="Peptidase_M20"/>
</dbReference>
<dbReference type="KEGG" id="acr:Acry_1887"/>
<sequence length="389" mass="40581">MTIDEQLLAWAPEFSAWRRDFHAHPELGYQERRTAALVAERLAAFGLEVTTGVGGTGVVGTLRAGSGNRAIALRADMDALPIEEAGDAPWRSTTPGTMHACGHDGHTTMLLAAARYLAATRRFSGTIHFIFQPAEEGGAGARAMLEDGLLERFPFDSVFGAHNDPLLPAGVVSASPGTVNAASDTLRIRLTGKGGHAARPHQAIDPIVAGAQIVVGLQSLVARRVAPLDSAVVSVCTFHAGSANNVIPEVATLSGTVRTLMPHVQDQMARDIPGLVAELAADAGVAAEVGYERGYPPVVNDAGAAASFAEAARGVVGAAQVRTTMPASMGGEDFAFYALERPGCFFRIGQADGERGSVPLHHPRYDFNDAIIPLGAALFAAIAARELPA</sequence>
<dbReference type="NCBIfam" id="TIGR01891">
    <property type="entry name" value="amidohydrolases"/>
    <property type="match status" value="1"/>
</dbReference>
<evidence type="ECO:0000256" key="1">
    <source>
        <dbReference type="ARBA" id="ARBA00022801"/>
    </source>
</evidence>
<dbReference type="EC" id="3.5.1.32" evidence="4"/>
<dbReference type="PANTHER" id="PTHR11014">
    <property type="entry name" value="PEPTIDASE M20 FAMILY MEMBER"/>
    <property type="match status" value="1"/>
</dbReference>
<accession>A5FZQ6</accession>
<keyword evidence="5" id="KW-1185">Reference proteome</keyword>
<dbReference type="AlphaFoldDB" id="A5FZQ6"/>
<dbReference type="GO" id="GO:0050118">
    <property type="term" value="F:N-acetyldiaminopimelate deacetylase activity"/>
    <property type="evidence" value="ECO:0007669"/>
    <property type="project" value="UniProtKB-ARBA"/>
</dbReference>
<dbReference type="HOGENOM" id="CLU_023257_1_1_5"/>
<dbReference type="Gene3D" id="3.40.630.10">
    <property type="entry name" value="Zn peptidases"/>
    <property type="match status" value="1"/>
</dbReference>
<dbReference type="Gene3D" id="3.30.70.360">
    <property type="match status" value="1"/>
</dbReference>
<dbReference type="SUPFAM" id="SSF55031">
    <property type="entry name" value="Bacterial exopeptidase dimerisation domain"/>
    <property type="match status" value="1"/>
</dbReference>
<dbReference type="PIRSF" id="PIRSF005962">
    <property type="entry name" value="Pept_M20D_amidohydro"/>
    <property type="match status" value="1"/>
</dbReference>
<protein>
    <submittedName>
        <fullName evidence="4">Amidohydrolase</fullName>
        <ecNumber evidence="4">3.5.1.32</ecNumber>
    </submittedName>
</protein>
<dbReference type="Pfam" id="PF07687">
    <property type="entry name" value="M20_dimer"/>
    <property type="match status" value="1"/>
</dbReference>
<dbReference type="SUPFAM" id="SSF53187">
    <property type="entry name" value="Zn-dependent exopeptidases"/>
    <property type="match status" value="1"/>
</dbReference>
<dbReference type="InterPro" id="IPR036264">
    <property type="entry name" value="Bact_exopeptidase_dim_dom"/>
</dbReference>
<organism evidence="4 5">
    <name type="scientific">Acidiphilium cryptum (strain JF-5)</name>
    <dbReference type="NCBI Taxonomy" id="349163"/>
    <lineage>
        <taxon>Bacteria</taxon>
        <taxon>Pseudomonadati</taxon>
        <taxon>Pseudomonadota</taxon>
        <taxon>Alphaproteobacteria</taxon>
        <taxon>Acetobacterales</taxon>
        <taxon>Acidocellaceae</taxon>
        <taxon>Acidiphilium</taxon>
    </lineage>
</organism>
<dbReference type="EMBL" id="CP000697">
    <property type="protein sequence ID" value="ABQ31088.1"/>
    <property type="molecule type" value="Genomic_DNA"/>
</dbReference>
<keyword evidence="2" id="KW-0464">Manganese</keyword>
<feature type="binding site" evidence="2">
    <location>
        <position position="361"/>
    </location>
    <ligand>
        <name>Mn(2+)</name>
        <dbReference type="ChEBI" id="CHEBI:29035"/>
        <label>2</label>
    </ligand>
</feature>
<evidence type="ECO:0000256" key="2">
    <source>
        <dbReference type="PIRSR" id="PIRSR005962-1"/>
    </source>
</evidence>
<proteinExistence type="predicted"/>
<gene>
    <name evidence="4" type="ordered locus">Acry_1887</name>
</gene>
<dbReference type="GO" id="GO:0047980">
    <property type="term" value="F:hippurate hydrolase activity"/>
    <property type="evidence" value="ECO:0007669"/>
    <property type="project" value="UniProtKB-EC"/>
</dbReference>
<dbReference type="FunFam" id="3.30.70.360:FF:000001">
    <property type="entry name" value="N-acetyldiaminopimelate deacetylase"/>
    <property type="match status" value="1"/>
</dbReference>
<dbReference type="GO" id="GO:0046872">
    <property type="term" value="F:metal ion binding"/>
    <property type="evidence" value="ECO:0007669"/>
    <property type="project" value="UniProtKB-KW"/>
</dbReference>
<feature type="binding site" evidence="2">
    <location>
        <position position="103"/>
    </location>
    <ligand>
        <name>Mn(2+)</name>
        <dbReference type="ChEBI" id="CHEBI:29035"/>
        <label>2</label>
    </ligand>
</feature>
<dbReference type="Proteomes" id="UP000000245">
    <property type="component" value="Chromosome"/>
</dbReference>
<dbReference type="GO" id="GO:0019877">
    <property type="term" value="P:diaminopimelate biosynthetic process"/>
    <property type="evidence" value="ECO:0007669"/>
    <property type="project" value="UniProtKB-ARBA"/>
</dbReference>
<reference evidence="4 5" key="1">
    <citation type="submission" date="2007-05" db="EMBL/GenBank/DDBJ databases">
        <title>Complete sequence of chromosome of Acidiphilium cryptum JF-5.</title>
        <authorList>
            <consortium name="US DOE Joint Genome Institute"/>
            <person name="Copeland A."/>
            <person name="Lucas S."/>
            <person name="Lapidus A."/>
            <person name="Barry K."/>
            <person name="Detter J.C."/>
            <person name="Glavina del Rio T."/>
            <person name="Hammon N."/>
            <person name="Israni S."/>
            <person name="Dalin E."/>
            <person name="Tice H."/>
            <person name="Pitluck S."/>
            <person name="Sims D."/>
            <person name="Brettin T."/>
            <person name="Bruce D."/>
            <person name="Han C."/>
            <person name="Schmutz J."/>
            <person name="Larimer F."/>
            <person name="Land M."/>
            <person name="Hauser L."/>
            <person name="Kyrpides N."/>
            <person name="Kim E."/>
            <person name="Magnuson T."/>
            <person name="Richardson P."/>
        </authorList>
    </citation>
    <scope>NUCLEOTIDE SEQUENCE [LARGE SCALE GENOMIC DNA]</scope>
    <source>
        <strain evidence="4 5">JF-5</strain>
    </source>
</reference>